<dbReference type="PANTHER" id="PTHR21198:SF7">
    <property type="entry name" value="ASPARTATE-GLUTAMATE RACEMASE FAMILY"/>
    <property type="match status" value="1"/>
</dbReference>
<reference evidence="3" key="2">
    <citation type="submission" date="2022-09" db="EMBL/GenBank/DDBJ databases">
        <title>Genome analysis and characterization of larvicidal activity of Brevibacillus strains.</title>
        <authorList>
            <person name="Patrusheva E.V."/>
            <person name="Izotova A.O."/>
            <person name="Toshchakov S.V."/>
            <person name="Sineoky S.P."/>
        </authorList>
    </citation>
    <scope>NUCLEOTIDE SEQUENCE</scope>
    <source>
        <strain evidence="3">VKPM_B-13247</strain>
    </source>
</reference>
<gene>
    <name evidence="4" type="ORF">C4A77_17270</name>
    <name evidence="3" type="ORF">O0554_12130</name>
</gene>
<dbReference type="GO" id="GO:0047661">
    <property type="term" value="F:amino-acid racemase activity"/>
    <property type="evidence" value="ECO:0007669"/>
    <property type="project" value="InterPro"/>
</dbReference>
<reference evidence="4 5" key="1">
    <citation type="submission" date="2018-02" db="EMBL/GenBank/DDBJ databases">
        <title>Comparative analysis of genomes of three Brevibacillus laterosporus strains producers of potent antimicrobials isolated from silage.</title>
        <authorList>
            <person name="Kojic M."/>
            <person name="Miljkovic M."/>
            <person name="Studholme D."/>
            <person name="Filipic B."/>
        </authorList>
    </citation>
    <scope>NUCLEOTIDE SEQUENCE [LARGE SCALE GENOMIC DNA]</scope>
    <source>
        <strain evidence="4 5">BGSP11</strain>
    </source>
</reference>
<dbReference type="PANTHER" id="PTHR21198">
    <property type="entry name" value="GLUTAMATE RACEMASE"/>
    <property type="match status" value="1"/>
</dbReference>
<dbReference type="EMBL" id="PRKQ01000023">
    <property type="protein sequence ID" value="PPA93597.1"/>
    <property type="molecule type" value="Genomic_DNA"/>
</dbReference>
<evidence type="ECO:0000313" key="5">
    <source>
        <dbReference type="Proteomes" id="UP000239759"/>
    </source>
</evidence>
<dbReference type="Proteomes" id="UP001077662">
    <property type="component" value="Unassembled WGS sequence"/>
</dbReference>
<protein>
    <submittedName>
        <fullName evidence="3 4">Aspartate/glutamate racemase</fullName>
    </submittedName>
</protein>
<dbReference type="Gene3D" id="3.40.50.1860">
    <property type="match status" value="2"/>
</dbReference>
<name>A0AAP8U452_BRELA</name>
<dbReference type="RefSeq" id="WP_104032702.1">
    <property type="nucleotide sequence ID" value="NZ_JANSGW010000014.1"/>
</dbReference>
<keyword evidence="2" id="KW-0413">Isomerase</keyword>
<evidence type="ECO:0000256" key="1">
    <source>
        <dbReference type="ARBA" id="ARBA00007847"/>
    </source>
</evidence>
<comment type="caution">
    <text evidence="4">The sequence shown here is derived from an EMBL/GenBank/DDBJ whole genome shotgun (WGS) entry which is preliminary data.</text>
</comment>
<evidence type="ECO:0000256" key="2">
    <source>
        <dbReference type="ARBA" id="ARBA00023235"/>
    </source>
</evidence>
<dbReference type="InterPro" id="IPR015942">
    <property type="entry name" value="Asp/Glu/hydantoin_racemase"/>
</dbReference>
<comment type="similarity">
    <text evidence="1">Belongs to the aspartate/glutamate racemases family.</text>
</comment>
<dbReference type="InterPro" id="IPR001920">
    <property type="entry name" value="Asp/Glu_race"/>
</dbReference>
<dbReference type="NCBIfam" id="TIGR00035">
    <property type="entry name" value="asp_race"/>
    <property type="match status" value="1"/>
</dbReference>
<dbReference type="AlphaFoldDB" id="A0AAP8U452"/>
<dbReference type="Pfam" id="PF01177">
    <property type="entry name" value="Asp_Glu_race"/>
    <property type="match status" value="1"/>
</dbReference>
<sequence length="240" mass="26865">MKTIGLLGGMSWESTTEYYKHINQMVNQRVGALASARCVVYSVNFEEIVQCQKEGRWDDAAAILGGAAQRIEKAGADCLLVCTNTMHKIAEQISAHITIPFLHIADATAEKIQERKLRKVGLLGTKFTMEQDFFIEKMKEHGIEIIVPSEKERDIVHQVIFDELCKGIITNTSRQAYRNIMDELVKAGAEGIILGCTEITLLVSPEDATVPLFDTTRIHAEKAVDFALLLVENCEIYHQK</sequence>
<accession>A0AAP8U452</accession>
<dbReference type="InterPro" id="IPR004380">
    <property type="entry name" value="Asp_race"/>
</dbReference>
<dbReference type="EMBL" id="JAPTNE010000014">
    <property type="protein sequence ID" value="MCZ0807662.1"/>
    <property type="molecule type" value="Genomic_DNA"/>
</dbReference>
<dbReference type="SUPFAM" id="SSF53681">
    <property type="entry name" value="Aspartate/glutamate racemase"/>
    <property type="match status" value="2"/>
</dbReference>
<proteinExistence type="inferred from homology"/>
<dbReference type="Proteomes" id="UP000239759">
    <property type="component" value="Unassembled WGS sequence"/>
</dbReference>
<organism evidence="4 5">
    <name type="scientific">Brevibacillus laterosporus</name>
    <name type="common">Bacillus laterosporus</name>
    <dbReference type="NCBI Taxonomy" id="1465"/>
    <lineage>
        <taxon>Bacteria</taxon>
        <taxon>Bacillati</taxon>
        <taxon>Bacillota</taxon>
        <taxon>Bacilli</taxon>
        <taxon>Bacillales</taxon>
        <taxon>Paenibacillaceae</taxon>
        <taxon>Brevibacillus</taxon>
    </lineage>
</organism>
<evidence type="ECO:0000313" key="3">
    <source>
        <dbReference type="EMBL" id="MCZ0807662.1"/>
    </source>
</evidence>
<evidence type="ECO:0000313" key="4">
    <source>
        <dbReference type="EMBL" id="PPA93597.1"/>
    </source>
</evidence>